<proteinExistence type="predicted"/>
<reference evidence="3" key="1">
    <citation type="submission" date="2024-06" db="EMBL/GenBank/DDBJ databases">
        <title>Multi-omics analyses provide insights into the biosynthesis of the anticancer antibiotic pleurotin in Hohenbuehelia grisea.</title>
        <authorList>
            <person name="Weaver J.A."/>
            <person name="Alberti F."/>
        </authorList>
    </citation>
    <scope>NUCLEOTIDE SEQUENCE [LARGE SCALE GENOMIC DNA]</scope>
    <source>
        <strain evidence="3">T-177</strain>
    </source>
</reference>
<name>A0ABR3JSB0_9AGAR</name>
<evidence type="ECO:0000313" key="2">
    <source>
        <dbReference type="EMBL" id="KAL0958694.1"/>
    </source>
</evidence>
<keyword evidence="1" id="KW-0472">Membrane</keyword>
<feature type="transmembrane region" description="Helical" evidence="1">
    <location>
        <begin position="6"/>
        <end position="25"/>
    </location>
</feature>
<dbReference type="Proteomes" id="UP001556367">
    <property type="component" value="Unassembled WGS sequence"/>
</dbReference>
<protein>
    <submittedName>
        <fullName evidence="2">Uncharacterized protein</fullName>
    </submittedName>
</protein>
<evidence type="ECO:0000256" key="1">
    <source>
        <dbReference type="SAM" id="Phobius"/>
    </source>
</evidence>
<dbReference type="EMBL" id="JASNQZ010000003">
    <property type="protein sequence ID" value="KAL0958694.1"/>
    <property type="molecule type" value="Genomic_DNA"/>
</dbReference>
<accession>A0ABR3JSB0</accession>
<organism evidence="2 3">
    <name type="scientific">Hohenbuehelia grisea</name>
    <dbReference type="NCBI Taxonomy" id="104357"/>
    <lineage>
        <taxon>Eukaryota</taxon>
        <taxon>Fungi</taxon>
        <taxon>Dikarya</taxon>
        <taxon>Basidiomycota</taxon>
        <taxon>Agaricomycotina</taxon>
        <taxon>Agaricomycetes</taxon>
        <taxon>Agaricomycetidae</taxon>
        <taxon>Agaricales</taxon>
        <taxon>Pleurotineae</taxon>
        <taxon>Pleurotaceae</taxon>
        <taxon>Hohenbuehelia</taxon>
    </lineage>
</organism>
<gene>
    <name evidence="2" type="ORF">HGRIS_014026</name>
</gene>
<sequence>MKFPLIGQHDSYTAFAAYLVVLLSIWKRPVRIGALTLLAAYVAFLILVPLSKWAFVLFKIIAWTGFYIHFFLVAWGYAGIGIEFLADLEGKIAFLAGETDR</sequence>
<feature type="transmembrane region" description="Helical" evidence="1">
    <location>
        <begin position="56"/>
        <end position="78"/>
    </location>
</feature>
<feature type="transmembrane region" description="Helical" evidence="1">
    <location>
        <begin position="32"/>
        <end position="50"/>
    </location>
</feature>
<keyword evidence="1" id="KW-0812">Transmembrane</keyword>
<evidence type="ECO:0000313" key="3">
    <source>
        <dbReference type="Proteomes" id="UP001556367"/>
    </source>
</evidence>
<keyword evidence="1" id="KW-1133">Transmembrane helix</keyword>
<comment type="caution">
    <text evidence="2">The sequence shown here is derived from an EMBL/GenBank/DDBJ whole genome shotgun (WGS) entry which is preliminary data.</text>
</comment>
<keyword evidence="3" id="KW-1185">Reference proteome</keyword>